<evidence type="ECO:0000313" key="8">
    <source>
        <dbReference type="EMBL" id="GFU17298.1"/>
    </source>
</evidence>
<dbReference type="SUPFAM" id="SSF48264">
    <property type="entry name" value="Cytochrome P450"/>
    <property type="match status" value="1"/>
</dbReference>
<comment type="similarity">
    <text evidence="2">Belongs to the cytochrome P450 family.</text>
</comment>
<keyword evidence="3" id="KW-0349">Heme</keyword>
<dbReference type="OrthoDB" id="1470350at2759"/>
<protein>
    <submittedName>
        <fullName evidence="8">Cytochrome P450 3A8</fullName>
    </submittedName>
</protein>
<dbReference type="Gene3D" id="1.10.630.10">
    <property type="entry name" value="Cytochrome P450"/>
    <property type="match status" value="1"/>
</dbReference>
<evidence type="ECO:0000256" key="3">
    <source>
        <dbReference type="ARBA" id="ARBA00022617"/>
    </source>
</evidence>
<dbReference type="GO" id="GO:0020037">
    <property type="term" value="F:heme binding"/>
    <property type="evidence" value="ECO:0007669"/>
    <property type="project" value="InterPro"/>
</dbReference>
<name>A0A8X6QBB6_NEPPI</name>
<evidence type="ECO:0000256" key="1">
    <source>
        <dbReference type="ARBA" id="ARBA00001971"/>
    </source>
</evidence>
<dbReference type="PRINTS" id="PR00464">
    <property type="entry name" value="EP450II"/>
</dbReference>
<dbReference type="AlphaFoldDB" id="A0A8X6QBB6"/>
<dbReference type="EMBL" id="BMAW01126562">
    <property type="protein sequence ID" value="GFU17298.1"/>
    <property type="molecule type" value="Genomic_DNA"/>
</dbReference>
<dbReference type="InterPro" id="IPR002402">
    <property type="entry name" value="Cyt_P450_E_grp-II"/>
</dbReference>
<reference evidence="8" key="1">
    <citation type="submission" date="2020-08" db="EMBL/GenBank/DDBJ databases">
        <title>Multicomponent nature underlies the extraordinary mechanical properties of spider dragline silk.</title>
        <authorList>
            <person name="Kono N."/>
            <person name="Nakamura H."/>
            <person name="Mori M."/>
            <person name="Yoshida Y."/>
            <person name="Ohtoshi R."/>
            <person name="Malay A.D."/>
            <person name="Moran D.A.P."/>
            <person name="Tomita M."/>
            <person name="Numata K."/>
            <person name="Arakawa K."/>
        </authorList>
    </citation>
    <scope>NUCLEOTIDE SEQUENCE</scope>
</reference>
<dbReference type="Pfam" id="PF00067">
    <property type="entry name" value="p450"/>
    <property type="match status" value="1"/>
</dbReference>
<keyword evidence="5" id="KW-0560">Oxidoreductase</keyword>
<evidence type="ECO:0000256" key="6">
    <source>
        <dbReference type="ARBA" id="ARBA00023004"/>
    </source>
</evidence>
<dbReference type="InterPro" id="IPR001128">
    <property type="entry name" value="Cyt_P450"/>
</dbReference>
<dbReference type="GO" id="GO:0016705">
    <property type="term" value="F:oxidoreductase activity, acting on paired donors, with incorporation or reduction of molecular oxygen"/>
    <property type="evidence" value="ECO:0007669"/>
    <property type="project" value="InterPro"/>
</dbReference>
<gene>
    <name evidence="8" type="primary">CYP3A8</name>
    <name evidence="8" type="ORF">NPIL_381301</name>
</gene>
<dbReference type="InterPro" id="IPR050705">
    <property type="entry name" value="Cytochrome_P450_3A"/>
</dbReference>
<comment type="caution">
    <text evidence="8">The sequence shown here is derived from an EMBL/GenBank/DDBJ whole genome shotgun (WGS) entry which is preliminary data.</text>
</comment>
<dbReference type="GO" id="GO:0005506">
    <property type="term" value="F:iron ion binding"/>
    <property type="evidence" value="ECO:0007669"/>
    <property type="project" value="InterPro"/>
</dbReference>
<dbReference type="GO" id="GO:0008395">
    <property type="term" value="F:steroid hydroxylase activity"/>
    <property type="evidence" value="ECO:0007669"/>
    <property type="project" value="TreeGrafter"/>
</dbReference>
<keyword evidence="4" id="KW-0479">Metal-binding</keyword>
<dbReference type="PANTHER" id="PTHR24302:SF15">
    <property type="entry name" value="FATTY-ACID PEROXYGENASE"/>
    <property type="match status" value="1"/>
</dbReference>
<proteinExistence type="inferred from homology"/>
<keyword evidence="7" id="KW-0503">Monooxygenase</keyword>
<evidence type="ECO:0000256" key="7">
    <source>
        <dbReference type="ARBA" id="ARBA00023033"/>
    </source>
</evidence>
<organism evidence="8 9">
    <name type="scientific">Nephila pilipes</name>
    <name type="common">Giant wood spider</name>
    <name type="synonym">Nephila maculata</name>
    <dbReference type="NCBI Taxonomy" id="299642"/>
    <lineage>
        <taxon>Eukaryota</taxon>
        <taxon>Metazoa</taxon>
        <taxon>Ecdysozoa</taxon>
        <taxon>Arthropoda</taxon>
        <taxon>Chelicerata</taxon>
        <taxon>Arachnida</taxon>
        <taxon>Araneae</taxon>
        <taxon>Araneomorphae</taxon>
        <taxon>Entelegynae</taxon>
        <taxon>Araneoidea</taxon>
        <taxon>Nephilidae</taxon>
        <taxon>Nephila</taxon>
    </lineage>
</organism>
<dbReference type="InterPro" id="IPR036396">
    <property type="entry name" value="Cyt_P450_sf"/>
</dbReference>
<evidence type="ECO:0000256" key="5">
    <source>
        <dbReference type="ARBA" id="ARBA00023002"/>
    </source>
</evidence>
<dbReference type="PANTHER" id="PTHR24302">
    <property type="entry name" value="CYTOCHROME P450 FAMILY 3"/>
    <property type="match status" value="1"/>
</dbReference>
<keyword evidence="6" id="KW-0408">Iron</keyword>
<evidence type="ECO:0000256" key="2">
    <source>
        <dbReference type="ARBA" id="ARBA00010617"/>
    </source>
</evidence>
<dbReference type="Proteomes" id="UP000887013">
    <property type="component" value="Unassembled WGS sequence"/>
</dbReference>
<evidence type="ECO:0000313" key="9">
    <source>
        <dbReference type="Proteomes" id="UP000887013"/>
    </source>
</evidence>
<keyword evidence="9" id="KW-1185">Reference proteome</keyword>
<accession>A0A8X6QBB6</accession>
<evidence type="ECO:0000256" key="4">
    <source>
        <dbReference type="ARBA" id="ARBA00022723"/>
    </source>
</evidence>
<comment type="cofactor">
    <cofactor evidence="1">
        <name>heme</name>
        <dbReference type="ChEBI" id="CHEBI:30413"/>
    </cofactor>
</comment>
<sequence>MEIFTALLCVAGFLWIIWRWQHTSTFQKLGIPGPKPNLIFGNILELYKKGPIKCHEEWVKRYGRVLGYYYGMKPVLLVTDPYILKDIFIKDFPKFINRETFNPLDRYSPKKKESQSVLILPGQAWKDVRSVLTPTFTMAKMKQMAGSINSSIENMLKGFQERAQKGEEFEIFDVYQRLTLDVITKTAFGVQTDVQTNPRSSILRATKLLFITHYKDPVVLIGLTFPFLRRLCIKVGDILITILNKGRPPHKMLRAGIRKVMELRRTNPQTRKNDLLQLMLDTTVAVETKEVDISKLEAGNVEFEKLGNEETTGKKTRALTDAEIESSAFIVLLAGAYATRHKLPDWIIGLIDSTCVIIITETKTGLIIEDCKLQSDTLQLDRDRQIVI</sequence>